<dbReference type="Proteomes" id="UP000663873">
    <property type="component" value="Unassembled WGS sequence"/>
</dbReference>
<feature type="non-terminal residue" evidence="2">
    <location>
        <position position="1"/>
    </location>
</feature>
<feature type="region of interest" description="Disordered" evidence="1">
    <location>
        <begin position="48"/>
        <end position="80"/>
    </location>
</feature>
<evidence type="ECO:0000313" key="4">
    <source>
        <dbReference type="Proteomes" id="UP000663873"/>
    </source>
</evidence>
<name>A0A821YSW9_9BILA</name>
<reference evidence="2" key="1">
    <citation type="submission" date="2021-02" db="EMBL/GenBank/DDBJ databases">
        <authorList>
            <person name="Nowell W R."/>
        </authorList>
    </citation>
    <scope>NUCLEOTIDE SEQUENCE</scope>
</reference>
<evidence type="ECO:0000313" key="3">
    <source>
        <dbReference type="EMBL" id="CAF5111167.1"/>
    </source>
</evidence>
<dbReference type="AlphaFoldDB" id="A0A821YSW9"/>
<comment type="caution">
    <text evidence="2">The sequence shown here is derived from an EMBL/GenBank/DDBJ whole genome shotgun (WGS) entry which is preliminary data.</text>
</comment>
<proteinExistence type="predicted"/>
<dbReference type="EMBL" id="CAJOBR010075552">
    <property type="protein sequence ID" value="CAF5111167.1"/>
    <property type="molecule type" value="Genomic_DNA"/>
</dbReference>
<sequence length="80" mass="8783">VTDDQHSRTQVLLARHAELVNTIVGTRSPHDNTLSSCSQCRILQQASPVIPPPLPPPLPPKLLLEQQTSFSNRNYSSTLA</sequence>
<organism evidence="2 4">
    <name type="scientific">Rotaria socialis</name>
    <dbReference type="NCBI Taxonomy" id="392032"/>
    <lineage>
        <taxon>Eukaryota</taxon>
        <taxon>Metazoa</taxon>
        <taxon>Spiralia</taxon>
        <taxon>Gnathifera</taxon>
        <taxon>Rotifera</taxon>
        <taxon>Eurotatoria</taxon>
        <taxon>Bdelloidea</taxon>
        <taxon>Philodinida</taxon>
        <taxon>Philodinidae</taxon>
        <taxon>Rotaria</taxon>
    </lineage>
</organism>
<dbReference type="Proteomes" id="UP000663848">
    <property type="component" value="Unassembled WGS sequence"/>
</dbReference>
<evidence type="ECO:0000256" key="1">
    <source>
        <dbReference type="SAM" id="MobiDB-lite"/>
    </source>
</evidence>
<dbReference type="EMBL" id="CAJOBP010096835">
    <property type="protein sequence ID" value="CAF4964679.1"/>
    <property type="molecule type" value="Genomic_DNA"/>
</dbReference>
<protein>
    <submittedName>
        <fullName evidence="2">Uncharacterized protein</fullName>
    </submittedName>
</protein>
<evidence type="ECO:0000313" key="2">
    <source>
        <dbReference type="EMBL" id="CAF4964679.1"/>
    </source>
</evidence>
<feature type="non-terminal residue" evidence="2">
    <location>
        <position position="80"/>
    </location>
</feature>
<keyword evidence="4" id="KW-1185">Reference proteome</keyword>
<accession>A0A821YSW9</accession>
<feature type="compositionally biased region" description="Polar residues" evidence="1">
    <location>
        <begin position="65"/>
        <end position="80"/>
    </location>
</feature>
<gene>
    <name evidence="3" type="ORF">QYT958_LOCUS45444</name>
    <name evidence="2" type="ORF">UJA718_LOCUS48427</name>
</gene>
<feature type="compositionally biased region" description="Pro residues" evidence="1">
    <location>
        <begin position="49"/>
        <end position="60"/>
    </location>
</feature>